<keyword evidence="1" id="KW-0732">Signal</keyword>
<name>A0A4R6KAH4_9ACTN</name>
<dbReference type="OrthoDB" id="134501at2"/>
<feature type="signal peptide" evidence="1">
    <location>
        <begin position="1"/>
        <end position="25"/>
    </location>
</feature>
<proteinExistence type="predicted"/>
<dbReference type="EMBL" id="SNWQ01000014">
    <property type="protein sequence ID" value="TDO45102.1"/>
    <property type="molecule type" value="Genomic_DNA"/>
</dbReference>
<dbReference type="RefSeq" id="WP_133803037.1">
    <property type="nucleotide sequence ID" value="NZ_SNWQ01000014.1"/>
</dbReference>
<dbReference type="Proteomes" id="UP000295388">
    <property type="component" value="Unassembled WGS sequence"/>
</dbReference>
<comment type="caution">
    <text evidence="2">The sequence shown here is derived from an EMBL/GenBank/DDBJ whole genome shotgun (WGS) entry which is preliminary data.</text>
</comment>
<dbReference type="InterPro" id="IPR013211">
    <property type="entry name" value="LVIVD"/>
</dbReference>
<reference evidence="2 3" key="1">
    <citation type="submission" date="2019-03" db="EMBL/GenBank/DDBJ databases">
        <title>Genomic Encyclopedia of Type Strains, Phase III (KMG-III): the genomes of soil and plant-associated and newly described type strains.</title>
        <authorList>
            <person name="Whitman W."/>
        </authorList>
    </citation>
    <scope>NUCLEOTIDE SEQUENCE [LARGE SCALE GENOMIC DNA]</scope>
    <source>
        <strain evidence="2 3">VKM Ac-2527</strain>
    </source>
</reference>
<dbReference type="Pfam" id="PF08309">
    <property type="entry name" value="LVIVD"/>
    <property type="match status" value="2"/>
</dbReference>
<sequence length="462" mass="49794">MKRFVWFGCSLSIVGLLLGGLPAGAATTTGTALNMEVVGHHDLGNRGYNADVWVHDGHAYVGSWGFQDWSGGGENRFCPDDAHAGIVVLDTRVPSDPRPVAKLQQPTGTTAEDVVVLTARYGAFGGRDIAVSGIQTCGSSRYDVSLFRGLVVWDVTNPASPVEIGRLHTGCCTRGIHELEVQHRADLNRTFVYASVPASEYPDSASPTGMRDQSGRGDFRLIEITDPAQPVEISDWGVVHDLGGPPAAGQGCDPDPIFGHSVEPSADGRLAFVSYWDSGFVALDLVNPARPTFRGTTRYPANADGDGHSSQYDETRRLLFTADEDFCKTSGAGIEKGFGYLRVYDYSDLGRPRQISQYKTPNSSGPRDIGAGDYSIHNPFLVGTDVYASWYSDGVRVIDASDPTAPREVAYFVPPSANNPVSPSQRGVLTNATQVWGVVVDDATDLVYISDMNSGLWILRRI</sequence>
<evidence type="ECO:0000256" key="1">
    <source>
        <dbReference type="SAM" id="SignalP"/>
    </source>
</evidence>
<feature type="chain" id="PRO_5020229802" description="LVIVD repeat-containing protein" evidence="1">
    <location>
        <begin position="26"/>
        <end position="462"/>
    </location>
</feature>
<evidence type="ECO:0000313" key="3">
    <source>
        <dbReference type="Proteomes" id="UP000295388"/>
    </source>
</evidence>
<gene>
    <name evidence="2" type="ORF">EV643_114247</name>
</gene>
<evidence type="ECO:0008006" key="4">
    <source>
        <dbReference type="Google" id="ProtNLM"/>
    </source>
</evidence>
<organism evidence="2 3">
    <name type="scientific">Kribbella caucasensis</name>
    <dbReference type="NCBI Taxonomy" id="2512215"/>
    <lineage>
        <taxon>Bacteria</taxon>
        <taxon>Bacillati</taxon>
        <taxon>Actinomycetota</taxon>
        <taxon>Actinomycetes</taxon>
        <taxon>Propionibacteriales</taxon>
        <taxon>Kribbellaceae</taxon>
        <taxon>Kribbella</taxon>
    </lineage>
</organism>
<evidence type="ECO:0000313" key="2">
    <source>
        <dbReference type="EMBL" id="TDO45102.1"/>
    </source>
</evidence>
<accession>A0A4R6KAH4</accession>
<keyword evidence="3" id="KW-1185">Reference proteome</keyword>
<protein>
    <recommendedName>
        <fullName evidence="4">LVIVD repeat-containing protein</fullName>
    </recommendedName>
</protein>
<dbReference type="SUPFAM" id="SSF101898">
    <property type="entry name" value="NHL repeat"/>
    <property type="match status" value="1"/>
</dbReference>
<dbReference type="AlphaFoldDB" id="A0A4R6KAH4"/>